<protein>
    <submittedName>
        <fullName evidence="2">Uncharacterized protein</fullName>
    </submittedName>
</protein>
<dbReference type="InterPro" id="IPR010736">
    <property type="entry name" value="SHIPPO-rpt"/>
</dbReference>
<reference evidence="2" key="1">
    <citation type="submission" date="2021-01" db="EMBL/GenBank/DDBJ databases">
        <authorList>
            <person name="Corre E."/>
            <person name="Pelletier E."/>
            <person name="Niang G."/>
            <person name="Scheremetjew M."/>
            <person name="Finn R."/>
            <person name="Kale V."/>
            <person name="Holt S."/>
            <person name="Cochrane G."/>
            <person name="Meng A."/>
            <person name="Brown T."/>
            <person name="Cohen L."/>
        </authorList>
    </citation>
    <scope>NUCLEOTIDE SEQUENCE</scope>
    <source>
        <strain evidence="2">RCC3387</strain>
    </source>
</reference>
<evidence type="ECO:0000256" key="1">
    <source>
        <dbReference type="SAM" id="MobiDB-lite"/>
    </source>
</evidence>
<proteinExistence type="predicted"/>
<dbReference type="EMBL" id="HBGW01069716">
    <property type="protein sequence ID" value="CAD9619358.1"/>
    <property type="molecule type" value="Transcribed_RNA"/>
</dbReference>
<gene>
    <name evidence="2" type="ORF">BRAN1462_LOCUS44445</name>
</gene>
<dbReference type="Pfam" id="PF07004">
    <property type="entry name" value="SHIPPO-rpt"/>
    <property type="match status" value="1"/>
</dbReference>
<evidence type="ECO:0000313" key="2">
    <source>
        <dbReference type="EMBL" id="CAD9619358.1"/>
    </source>
</evidence>
<feature type="region of interest" description="Disordered" evidence="1">
    <location>
        <begin position="112"/>
        <end position="132"/>
    </location>
</feature>
<dbReference type="AlphaFoldDB" id="A0A7S2LZE1"/>
<name>A0A7S2LZE1_9DINO</name>
<organism evidence="2">
    <name type="scientific">Zooxanthella nutricula</name>
    <dbReference type="NCBI Taxonomy" id="1333877"/>
    <lineage>
        <taxon>Eukaryota</taxon>
        <taxon>Sar</taxon>
        <taxon>Alveolata</taxon>
        <taxon>Dinophyceae</taxon>
        <taxon>Peridiniales</taxon>
        <taxon>Peridiniales incertae sedis</taxon>
        <taxon>Zooxanthella</taxon>
    </lineage>
</organism>
<accession>A0A7S2LZE1</accession>
<sequence>MLNYRQPTLFELDKAMEIYSSKRRQPVYSISKTERFPPPRSGSAYSFPPGHYKIDCTFPIDRQTELSASKITRSISAPRFSFKREKRVHTDEFLKGISPMYGKDISNLGPGQYPLPKMGSRTYKGTAPSYSI</sequence>